<dbReference type="InterPro" id="IPR038208">
    <property type="entry name" value="Tscrpt_reg_Crl_sf"/>
</dbReference>
<dbReference type="Pfam" id="PF07417">
    <property type="entry name" value="Crl"/>
    <property type="match status" value="1"/>
</dbReference>
<evidence type="ECO:0000256" key="3">
    <source>
        <dbReference type="ARBA" id="ARBA00023159"/>
    </source>
</evidence>
<gene>
    <name evidence="5" type="ORF">GCM10007916_04500</name>
</gene>
<dbReference type="EMBL" id="BSPQ01000001">
    <property type="protein sequence ID" value="GLS89383.1"/>
    <property type="molecule type" value="Genomic_DNA"/>
</dbReference>
<sequence>MTTLLSLSPSRGRLFKIFTDLGPYFRKLESTENNFFFDCLEVCIDAEKEPEQREFFGWWLIVTRSEDGFVYERFNGRYNLEGKWVACKIKKKDQLVLDASFELFFDRLKSLIDTEAGFCLTSAEAVLAEV</sequence>
<keyword evidence="6" id="KW-1185">Reference proteome</keyword>
<evidence type="ECO:0000256" key="1">
    <source>
        <dbReference type="ARBA" id="ARBA00022490"/>
    </source>
</evidence>
<reference evidence="6" key="1">
    <citation type="journal article" date="2019" name="Int. J. Syst. Evol. Microbiol.">
        <title>The Global Catalogue of Microorganisms (GCM) 10K type strain sequencing project: providing services to taxonomists for standard genome sequencing and annotation.</title>
        <authorList>
            <consortium name="The Broad Institute Genomics Platform"/>
            <consortium name="The Broad Institute Genome Sequencing Center for Infectious Disease"/>
            <person name="Wu L."/>
            <person name="Ma J."/>
        </authorList>
    </citation>
    <scope>NUCLEOTIDE SEQUENCE [LARGE SCALE GENOMIC DNA]</scope>
    <source>
        <strain evidence="6">NBRC 103166</strain>
    </source>
</reference>
<dbReference type="Proteomes" id="UP001157353">
    <property type="component" value="Unassembled WGS sequence"/>
</dbReference>
<keyword evidence="1" id="KW-0963">Cytoplasm</keyword>
<accession>A0ABQ6DX10</accession>
<evidence type="ECO:0008006" key="7">
    <source>
        <dbReference type="Google" id="ProtNLM"/>
    </source>
</evidence>
<proteinExistence type="predicted"/>
<keyword evidence="2" id="KW-0805">Transcription regulation</keyword>
<evidence type="ECO:0000256" key="4">
    <source>
        <dbReference type="ARBA" id="ARBA00023163"/>
    </source>
</evidence>
<evidence type="ECO:0000313" key="5">
    <source>
        <dbReference type="EMBL" id="GLS89383.1"/>
    </source>
</evidence>
<dbReference type="RefSeq" id="WP_284202502.1">
    <property type="nucleotide sequence ID" value="NZ_BSPQ01000001.1"/>
</dbReference>
<evidence type="ECO:0000313" key="6">
    <source>
        <dbReference type="Proteomes" id="UP001157353"/>
    </source>
</evidence>
<dbReference type="Gene3D" id="3.30.310.230">
    <property type="entry name" value="Sigma factor-binding protein Crl monomer"/>
    <property type="match status" value="1"/>
</dbReference>
<name>A0ABQ6DX10_9GAMM</name>
<organism evidence="5 6">
    <name type="scientific">Psychromonas marina</name>
    <dbReference type="NCBI Taxonomy" id="88364"/>
    <lineage>
        <taxon>Bacteria</taxon>
        <taxon>Pseudomonadati</taxon>
        <taxon>Pseudomonadota</taxon>
        <taxon>Gammaproteobacteria</taxon>
        <taxon>Alteromonadales</taxon>
        <taxon>Psychromonadaceae</taxon>
        <taxon>Psychromonas</taxon>
    </lineage>
</organism>
<dbReference type="NCBIfam" id="NF008217">
    <property type="entry name" value="PRK10984.1"/>
    <property type="match status" value="1"/>
</dbReference>
<protein>
    <recommendedName>
        <fullName evidence="7">Sigma factor-binding protein Crl</fullName>
    </recommendedName>
</protein>
<comment type="caution">
    <text evidence="5">The sequence shown here is derived from an EMBL/GenBank/DDBJ whole genome shotgun (WGS) entry which is preliminary data.</text>
</comment>
<keyword evidence="4" id="KW-0804">Transcription</keyword>
<evidence type="ECO:0000256" key="2">
    <source>
        <dbReference type="ARBA" id="ARBA00023015"/>
    </source>
</evidence>
<dbReference type="InterPro" id="IPR009986">
    <property type="entry name" value="Tscrpt_reg_Crl"/>
</dbReference>
<keyword evidence="3" id="KW-0010">Activator</keyword>